<evidence type="ECO:0000313" key="2">
    <source>
        <dbReference type="EMBL" id="CAA9499420.1"/>
    </source>
</evidence>
<sequence>ERHGRRCRRGWLLPRCAGGRCGPGPLPRCRANVARDLATDLRRACGPDRRHAADTGRGEAMDRPAAFPACLELLHAASGARGPAAGDLHRVAAQRHERCPRGRHPLRAAGRSRPARAVHRLRRLRRDHRRDGALRRSCSRRGRRRDAGRCPRGAPSARPPCSGRPSRGGLRGDLGVLGSLPDHRCVGRRRGLAHRPAAAGGARGHRTPLGCRGRRGATLDPRRCPARRVAFEGTSRPNPHHRARPLGRSARRGLHPHGCRQCLHRAGPLLLGNCSRDLRWRLRRPLLRGRTRRRGLWLARPGRDGPGTRASREHARTAHHGRAVRGLPRGLPRPRRIGPLGSWGSRGRPRRLGHLRSLLPVHIRRRSLRRAAARKPLAIGGSHRHHRGRGRRDRQPGPLLCEPHALLPHPSDHLGAPRPRTTRPRDAAASGRRDRPGRRGAGLPRAVVDPADPRRVCSSGDRRRGRRPSAAV</sequence>
<evidence type="ECO:0000256" key="1">
    <source>
        <dbReference type="SAM" id="MobiDB-lite"/>
    </source>
</evidence>
<feature type="region of interest" description="Disordered" evidence="1">
    <location>
        <begin position="298"/>
        <end position="350"/>
    </location>
</feature>
<feature type="compositionally biased region" description="Basic residues" evidence="1">
    <location>
        <begin position="238"/>
        <end position="253"/>
    </location>
</feature>
<feature type="compositionally biased region" description="Basic residues" evidence="1">
    <location>
        <begin position="137"/>
        <end position="146"/>
    </location>
</feature>
<feature type="region of interest" description="Disordered" evidence="1">
    <location>
        <begin position="95"/>
        <end position="175"/>
    </location>
</feature>
<feature type="region of interest" description="Disordered" evidence="1">
    <location>
        <begin position="196"/>
        <end position="218"/>
    </location>
</feature>
<feature type="non-terminal residue" evidence="2">
    <location>
        <position position="1"/>
    </location>
</feature>
<reference evidence="2" key="1">
    <citation type="submission" date="2020-02" db="EMBL/GenBank/DDBJ databases">
        <authorList>
            <person name="Meier V. D."/>
        </authorList>
    </citation>
    <scope>NUCLEOTIDE SEQUENCE</scope>
    <source>
        <strain evidence="2">AVDCRST_MAG17</strain>
    </source>
</reference>
<feature type="region of interest" description="Disordered" evidence="1">
    <location>
        <begin position="232"/>
        <end position="253"/>
    </location>
</feature>
<organism evidence="2">
    <name type="scientific">uncultured Solirubrobacterales bacterium</name>
    <dbReference type="NCBI Taxonomy" id="768556"/>
    <lineage>
        <taxon>Bacteria</taxon>
        <taxon>Bacillati</taxon>
        <taxon>Actinomycetota</taxon>
        <taxon>Thermoleophilia</taxon>
        <taxon>Solirubrobacterales</taxon>
        <taxon>environmental samples</taxon>
    </lineage>
</organism>
<dbReference type="AlphaFoldDB" id="A0A6J4SII6"/>
<gene>
    <name evidence="2" type="ORF">AVDCRST_MAG17-1272</name>
</gene>
<feature type="region of interest" description="Disordered" evidence="1">
    <location>
        <begin position="369"/>
        <end position="472"/>
    </location>
</feature>
<feature type="compositionally biased region" description="Basic residues" evidence="1">
    <location>
        <begin position="113"/>
        <end position="128"/>
    </location>
</feature>
<accession>A0A6J4SII6</accession>
<feature type="compositionally biased region" description="Basic and acidic residues" evidence="1">
    <location>
        <begin position="423"/>
        <end position="434"/>
    </location>
</feature>
<feature type="non-terminal residue" evidence="2">
    <location>
        <position position="472"/>
    </location>
</feature>
<dbReference type="EMBL" id="CADCVV010000091">
    <property type="protein sequence ID" value="CAA9499420.1"/>
    <property type="molecule type" value="Genomic_DNA"/>
</dbReference>
<name>A0A6J4SII6_9ACTN</name>
<feature type="compositionally biased region" description="Basic residues" evidence="1">
    <location>
        <begin position="382"/>
        <end position="392"/>
    </location>
</feature>
<protein>
    <submittedName>
        <fullName evidence="2">Chromate transport protein ChrA</fullName>
    </submittedName>
</protein>
<feature type="compositionally biased region" description="Basic residues" evidence="1">
    <location>
        <begin position="463"/>
        <end position="472"/>
    </location>
</feature>
<proteinExistence type="predicted"/>